<dbReference type="AlphaFoldDB" id="A0A841EK06"/>
<reference evidence="6 7" key="1">
    <citation type="submission" date="2020-08" db="EMBL/GenBank/DDBJ databases">
        <title>Sequencing the genomes of 1000 actinobacteria strains.</title>
        <authorList>
            <person name="Klenk H.-P."/>
        </authorList>
    </citation>
    <scope>NUCLEOTIDE SEQUENCE [LARGE SCALE GENOMIC DNA]</scope>
    <source>
        <strain evidence="6 7">DSM 44593</strain>
    </source>
</reference>
<name>A0A841EK06_9ACTN</name>
<comment type="similarity">
    <text evidence="1">Belongs to the Gfo/Idh/MocA family.</text>
</comment>
<proteinExistence type="inferred from homology"/>
<dbReference type="Proteomes" id="UP000578077">
    <property type="component" value="Unassembled WGS sequence"/>
</dbReference>
<evidence type="ECO:0000259" key="5">
    <source>
        <dbReference type="Pfam" id="PF22725"/>
    </source>
</evidence>
<dbReference type="PANTHER" id="PTHR43708">
    <property type="entry name" value="CONSERVED EXPRESSED OXIDOREDUCTASE (EUROFUNG)"/>
    <property type="match status" value="1"/>
</dbReference>
<keyword evidence="2" id="KW-0560">Oxidoreductase</keyword>
<dbReference type="Pfam" id="PF22725">
    <property type="entry name" value="GFO_IDH_MocA_C3"/>
    <property type="match status" value="1"/>
</dbReference>
<dbReference type="Gene3D" id="3.30.360.10">
    <property type="entry name" value="Dihydrodipicolinate Reductase, domain 2"/>
    <property type="match status" value="1"/>
</dbReference>
<feature type="domain" description="Gfo/Idh/MocA-like oxidoreductase N-terminal" evidence="4">
    <location>
        <begin position="6"/>
        <end position="121"/>
    </location>
</feature>
<feature type="domain" description="GFO/IDH/MocA-like oxidoreductase" evidence="5">
    <location>
        <begin position="143"/>
        <end position="235"/>
    </location>
</feature>
<dbReference type="InterPro" id="IPR055170">
    <property type="entry name" value="GFO_IDH_MocA-like_dom"/>
</dbReference>
<accession>A0A841EK06</accession>
<evidence type="ECO:0000313" key="7">
    <source>
        <dbReference type="Proteomes" id="UP000578077"/>
    </source>
</evidence>
<dbReference type="GO" id="GO:0016491">
    <property type="term" value="F:oxidoreductase activity"/>
    <property type="evidence" value="ECO:0007669"/>
    <property type="project" value="UniProtKB-KW"/>
</dbReference>
<dbReference type="RefSeq" id="WP_184636794.1">
    <property type="nucleotide sequence ID" value="NZ_BAABKT010000039.1"/>
</dbReference>
<protein>
    <submittedName>
        <fullName evidence="6">Putative dehydrogenase</fullName>
    </submittedName>
</protein>
<dbReference type="PANTHER" id="PTHR43708:SF5">
    <property type="entry name" value="CONSERVED EXPRESSED OXIDOREDUCTASE (EUROFUNG)-RELATED"/>
    <property type="match status" value="1"/>
</dbReference>
<feature type="region of interest" description="Disordered" evidence="3">
    <location>
        <begin position="303"/>
        <end position="327"/>
    </location>
</feature>
<dbReference type="Gene3D" id="3.40.50.720">
    <property type="entry name" value="NAD(P)-binding Rossmann-like Domain"/>
    <property type="match status" value="1"/>
</dbReference>
<evidence type="ECO:0000256" key="2">
    <source>
        <dbReference type="ARBA" id="ARBA00023002"/>
    </source>
</evidence>
<dbReference type="SUPFAM" id="SSF51735">
    <property type="entry name" value="NAD(P)-binding Rossmann-fold domains"/>
    <property type="match status" value="1"/>
</dbReference>
<evidence type="ECO:0000313" key="6">
    <source>
        <dbReference type="EMBL" id="MBB5999751.1"/>
    </source>
</evidence>
<dbReference type="InterPro" id="IPR036291">
    <property type="entry name" value="NAD(P)-bd_dom_sf"/>
</dbReference>
<evidence type="ECO:0000259" key="4">
    <source>
        <dbReference type="Pfam" id="PF01408"/>
    </source>
</evidence>
<evidence type="ECO:0000256" key="3">
    <source>
        <dbReference type="SAM" id="MobiDB-lite"/>
    </source>
</evidence>
<dbReference type="InterPro" id="IPR000683">
    <property type="entry name" value="Gfo/Idh/MocA-like_OxRdtase_N"/>
</dbReference>
<comment type="caution">
    <text evidence="6">The sequence shown here is derived from an EMBL/GenBank/DDBJ whole genome shotgun (WGS) entry which is preliminary data.</text>
</comment>
<dbReference type="Pfam" id="PF01408">
    <property type="entry name" value="GFO_IDH_MocA"/>
    <property type="match status" value="1"/>
</dbReference>
<keyword evidence="7" id="KW-1185">Reference proteome</keyword>
<dbReference type="InterPro" id="IPR051317">
    <property type="entry name" value="Gfo/Idh/MocA_oxidoreduct"/>
</dbReference>
<gene>
    <name evidence="6" type="ORF">HNR25_003502</name>
</gene>
<evidence type="ECO:0000256" key="1">
    <source>
        <dbReference type="ARBA" id="ARBA00010928"/>
    </source>
</evidence>
<dbReference type="SUPFAM" id="SSF55347">
    <property type="entry name" value="Glyceraldehyde-3-phosphate dehydrogenase-like, C-terminal domain"/>
    <property type="match status" value="1"/>
</dbReference>
<dbReference type="EMBL" id="JACHLY010000001">
    <property type="protein sequence ID" value="MBB5999751.1"/>
    <property type="molecule type" value="Genomic_DNA"/>
</dbReference>
<sequence length="327" mass="35542">MPDSPLRIGVIGLGAISRFYLAALERLPSLEAAAVCDRDPEALSPLRGRLPCYLDHRDLLGGADLDAVVVSAPNHLHATLCRDALAAGVPVCVEKPLATLPFDGAALQAEARLRGVTLFTAFHRRYNRPVRALIDRLPRDAAVTAVRVRYLERIEDHVAGDTWYLDPERCGGGCVADNGPNAFDLARMLLGELSVTEADIARDADGIDRCASVRLRSPSRATGEVELDWSYRGEVKDVWVRLADGRTDSADMLDGYPGFKESLWHEYAGVLHDFERRLRSPIAQVDEAGPAALGLVDAAYQAERATRTGSAEPAPPEEAVDAERGNR</sequence>
<dbReference type="GO" id="GO:0000166">
    <property type="term" value="F:nucleotide binding"/>
    <property type="evidence" value="ECO:0007669"/>
    <property type="project" value="InterPro"/>
</dbReference>
<organism evidence="6 7">
    <name type="scientific">Streptomonospora salina</name>
    <dbReference type="NCBI Taxonomy" id="104205"/>
    <lineage>
        <taxon>Bacteria</taxon>
        <taxon>Bacillati</taxon>
        <taxon>Actinomycetota</taxon>
        <taxon>Actinomycetes</taxon>
        <taxon>Streptosporangiales</taxon>
        <taxon>Nocardiopsidaceae</taxon>
        <taxon>Streptomonospora</taxon>
    </lineage>
</organism>